<dbReference type="AlphaFoldDB" id="A0A7X9RXN1"/>
<name>A0A7X9RXN1_9BACT</name>
<reference evidence="1 2" key="1">
    <citation type="submission" date="2020-04" db="EMBL/GenBank/DDBJ databases">
        <title>Flammeovirga sp. SR4, a novel species isolated from seawater.</title>
        <authorList>
            <person name="Wang X."/>
        </authorList>
    </citation>
    <scope>NUCLEOTIDE SEQUENCE [LARGE SCALE GENOMIC DNA]</scope>
    <source>
        <strain evidence="1 2">ATCC 23126</strain>
    </source>
</reference>
<comment type="caution">
    <text evidence="1">The sequence shown here is derived from an EMBL/GenBank/DDBJ whole genome shotgun (WGS) entry which is preliminary data.</text>
</comment>
<keyword evidence="2" id="KW-1185">Reference proteome</keyword>
<dbReference type="EMBL" id="JABANE010000069">
    <property type="protein sequence ID" value="NME70636.1"/>
    <property type="molecule type" value="Genomic_DNA"/>
</dbReference>
<dbReference type="InterPro" id="IPR016908">
    <property type="entry name" value="UCP029037"/>
</dbReference>
<dbReference type="RefSeq" id="WP_169658868.1">
    <property type="nucleotide sequence ID" value="NZ_JABANE010000069.1"/>
</dbReference>
<protein>
    <submittedName>
        <fullName evidence="1">DUF2310 family Zn-ribbon-containing protein</fullName>
    </submittedName>
</protein>
<dbReference type="Proteomes" id="UP000576082">
    <property type="component" value="Unassembled WGS sequence"/>
</dbReference>
<organism evidence="1 2">
    <name type="scientific">Flammeovirga aprica JL-4</name>
    <dbReference type="NCBI Taxonomy" id="694437"/>
    <lineage>
        <taxon>Bacteria</taxon>
        <taxon>Pseudomonadati</taxon>
        <taxon>Bacteroidota</taxon>
        <taxon>Cytophagia</taxon>
        <taxon>Cytophagales</taxon>
        <taxon>Flammeovirgaceae</taxon>
        <taxon>Flammeovirga</taxon>
    </lineage>
</organism>
<proteinExistence type="predicted"/>
<evidence type="ECO:0000313" key="2">
    <source>
        <dbReference type="Proteomes" id="UP000576082"/>
    </source>
</evidence>
<gene>
    <name evidence="1" type="ORF">HHU12_21850</name>
</gene>
<evidence type="ECO:0000313" key="1">
    <source>
        <dbReference type="EMBL" id="NME70636.1"/>
    </source>
</evidence>
<accession>A0A7X9RXN1</accession>
<dbReference type="Pfam" id="PF10071">
    <property type="entry name" value="DUF2310"/>
    <property type="match status" value="1"/>
</dbReference>
<sequence>MHIIKLRITGAKVKGESFIDETSYYLSILFRSKQIINEEWQFEPISNGVQINLFCPEKDSYTSEYSTKYAIRQKQKIKNEFECNFDYKYVGLDPEFGELIIPEVSEFYILKFGRISPLVDGKSFEQIPLYKIPYTSEESENYEDLTCWENKYEHIRGIWLYSYGNDRWSLQQLHNHNSELNIEGTNCCQTIEKLTKIPTYNFLFNYRAWGQKKDKERKCPNCGGDWFIEGSTFNDFYSFKCDNCRLISELSSNK</sequence>